<dbReference type="PROSITE" id="PS51186">
    <property type="entry name" value="GNAT"/>
    <property type="match status" value="1"/>
</dbReference>
<feature type="domain" description="N-acetyltransferase" evidence="1">
    <location>
        <begin position="25"/>
        <end position="185"/>
    </location>
</feature>
<dbReference type="CDD" id="cd04301">
    <property type="entry name" value="NAT_SF"/>
    <property type="match status" value="1"/>
</dbReference>
<gene>
    <name evidence="2" type="ORF">FVD38_14725</name>
</gene>
<dbReference type="EMBL" id="VPFD01000015">
    <property type="protein sequence ID" value="TXF99047.1"/>
    <property type="molecule type" value="Genomic_DNA"/>
</dbReference>
<evidence type="ECO:0000313" key="2">
    <source>
        <dbReference type="EMBL" id="TXF99047.1"/>
    </source>
</evidence>
<proteinExistence type="predicted"/>
<evidence type="ECO:0000259" key="1">
    <source>
        <dbReference type="PROSITE" id="PS51186"/>
    </source>
</evidence>
<dbReference type="AlphaFoldDB" id="A0A5C7G478"/>
<dbReference type="Gene3D" id="3.40.630.30">
    <property type="match status" value="1"/>
</dbReference>
<dbReference type="GO" id="GO:0016747">
    <property type="term" value="F:acyltransferase activity, transferring groups other than amino-acyl groups"/>
    <property type="evidence" value="ECO:0007669"/>
    <property type="project" value="InterPro"/>
</dbReference>
<comment type="caution">
    <text evidence="2">The sequence shown here is derived from an EMBL/GenBank/DDBJ whole genome shotgun (WGS) entry which is preliminary data.</text>
</comment>
<keyword evidence="2" id="KW-0808">Transferase</keyword>
<organism evidence="2 3">
    <name type="scientific">Massilia arenae</name>
    <dbReference type="NCBI Taxonomy" id="2603288"/>
    <lineage>
        <taxon>Bacteria</taxon>
        <taxon>Pseudomonadati</taxon>
        <taxon>Pseudomonadota</taxon>
        <taxon>Betaproteobacteria</taxon>
        <taxon>Burkholderiales</taxon>
        <taxon>Oxalobacteraceae</taxon>
        <taxon>Telluria group</taxon>
        <taxon>Massilia</taxon>
    </lineage>
</organism>
<dbReference type="InterPro" id="IPR016181">
    <property type="entry name" value="Acyl_CoA_acyltransferase"/>
</dbReference>
<dbReference type="Pfam" id="PF00583">
    <property type="entry name" value="Acetyltransf_1"/>
    <property type="match status" value="1"/>
</dbReference>
<protein>
    <submittedName>
        <fullName evidence="2">GNAT family N-acetyltransferase</fullName>
    </submittedName>
</protein>
<reference evidence="2 3" key="1">
    <citation type="submission" date="2019-08" db="EMBL/GenBank/DDBJ databases">
        <title>Massilia golmudensis sp. nov., isolated from sand in the Qinghai-Tibetan Plateau.</title>
        <authorList>
            <person name="Zhang B."/>
        </authorList>
    </citation>
    <scope>NUCLEOTIDE SEQUENCE [LARGE SCALE GENOMIC DNA]</scope>
    <source>
        <strain evidence="2 3">GEM5</strain>
    </source>
</reference>
<accession>A0A5C7G478</accession>
<name>A0A5C7G478_9BURK</name>
<dbReference type="InterPro" id="IPR000182">
    <property type="entry name" value="GNAT_dom"/>
</dbReference>
<sequence>MRRAPSSVCVMRATMHAFSRSAMPMTIRPMLPADLDAVLRVQAACYPPAMQEPAAVVKARLIAAAATCLAACDADGVCGYLFAYPSRLGRVTDLGATFEVAQDADTLYLHDLAVDPRGLGQGLARALVEHLLDLGCGLGLSNAALVSVQDSTRFWNGFGFAPRATSDAGLLTYPAGAVYMARPLE</sequence>
<dbReference type="Proteomes" id="UP000321413">
    <property type="component" value="Unassembled WGS sequence"/>
</dbReference>
<dbReference type="SUPFAM" id="SSF55729">
    <property type="entry name" value="Acyl-CoA N-acyltransferases (Nat)"/>
    <property type="match status" value="1"/>
</dbReference>
<keyword evidence="3" id="KW-1185">Reference proteome</keyword>
<evidence type="ECO:0000313" key="3">
    <source>
        <dbReference type="Proteomes" id="UP000321413"/>
    </source>
</evidence>